<feature type="domain" description="PilZ" evidence="1">
    <location>
        <begin position="23"/>
        <end position="102"/>
    </location>
</feature>
<evidence type="ECO:0000313" key="2">
    <source>
        <dbReference type="EMBL" id="GGW99910.1"/>
    </source>
</evidence>
<comment type="caution">
    <text evidence="2">The sequence shown here is derived from an EMBL/GenBank/DDBJ whole genome shotgun (WGS) entry which is preliminary data.</text>
</comment>
<dbReference type="EMBL" id="BMYT01000001">
    <property type="protein sequence ID" value="GGW99910.1"/>
    <property type="molecule type" value="Genomic_DNA"/>
</dbReference>
<accession>A0ABQ2X4V5</accession>
<name>A0ABQ2X4V5_9BURK</name>
<evidence type="ECO:0000313" key="3">
    <source>
        <dbReference type="Proteomes" id="UP000620127"/>
    </source>
</evidence>
<gene>
    <name evidence="2" type="primary">pilZ</name>
    <name evidence="2" type="ORF">GCM10011282_02110</name>
</gene>
<organism evidence="2 3">
    <name type="scientific">Undibacterium macrobrachii</name>
    <dbReference type="NCBI Taxonomy" id="1119058"/>
    <lineage>
        <taxon>Bacteria</taxon>
        <taxon>Pseudomonadati</taxon>
        <taxon>Pseudomonadota</taxon>
        <taxon>Betaproteobacteria</taxon>
        <taxon>Burkholderiales</taxon>
        <taxon>Oxalobacteraceae</taxon>
        <taxon>Undibacterium</taxon>
    </lineage>
</organism>
<proteinExistence type="predicted"/>
<reference evidence="3" key="1">
    <citation type="journal article" date="2019" name="Int. J. Syst. Evol. Microbiol.">
        <title>The Global Catalogue of Microorganisms (GCM) 10K type strain sequencing project: providing services to taxonomists for standard genome sequencing and annotation.</title>
        <authorList>
            <consortium name="The Broad Institute Genomics Platform"/>
            <consortium name="The Broad Institute Genome Sequencing Center for Infectious Disease"/>
            <person name="Wu L."/>
            <person name="Ma J."/>
        </authorList>
    </citation>
    <scope>NUCLEOTIDE SEQUENCE [LARGE SCALE GENOMIC DNA]</scope>
    <source>
        <strain evidence="3">KCTC 23916</strain>
    </source>
</reference>
<dbReference type="Proteomes" id="UP000620127">
    <property type="component" value="Unassembled WGS sequence"/>
</dbReference>
<evidence type="ECO:0000259" key="1">
    <source>
        <dbReference type="Pfam" id="PF07238"/>
    </source>
</evidence>
<dbReference type="RefSeq" id="WP_229826996.1">
    <property type="nucleotide sequence ID" value="NZ_BMYT01000001.1"/>
</dbReference>
<dbReference type="Gene3D" id="2.40.10.220">
    <property type="entry name" value="predicted glycosyltransferase like domains"/>
    <property type="match status" value="1"/>
</dbReference>
<dbReference type="InterPro" id="IPR009875">
    <property type="entry name" value="PilZ_domain"/>
</dbReference>
<dbReference type="Pfam" id="PF07238">
    <property type="entry name" value="PilZ"/>
    <property type="match status" value="1"/>
</dbReference>
<sequence length="129" mass="13908">MAELPQDPSVPLNMPSPSRPSVLSLAIKEKSALFSAYMPFLKNGGIFVPTNKSYKLGEEIYVILTLLDDPSKYPIAGKVAWVTPAGAGNNKSQGIGVHFPQDESGIRVKTRVEEVLGATIRSSRATHTL</sequence>
<keyword evidence="3" id="KW-1185">Reference proteome</keyword>
<protein>
    <submittedName>
        <fullName evidence="2">Type 4 fimbrial biogenesis protein PilZ</fullName>
    </submittedName>
</protein>